<dbReference type="OrthoDB" id="2431447at2759"/>
<feature type="domain" description="Transposase Tc1-like" evidence="1">
    <location>
        <begin position="18"/>
        <end position="64"/>
    </location>
</feature>
<dbReference type="GO" id="GO:0003677">
    <property type="term" value="F:DNA binding"/>
    <property type="evidence" value="ECO:0007669"/>
    <property type="project" value="InterPro"/>
</dbReference>
<dbReference type="EMBL" id="KN838695">
    <property type="protein sequence ID" value="KIJ97348.1"/>
    <property type="molecule type" value="Genomic_DNA"/>
</dbReference>
<dbReference type="GO" id="GO:0015074">
    <property type="term" value="P:DNA integration"/>
    <property type="evidence" value="ECO:0007669"/>
    <property type="project" value="InterPro"/>
</dbReference>
<gene>
    <name evidence="2" type="ORF">K443DRAFT_105805</name>
</gene>
<dbReference type="InterPro" id="IPR002492">
    <property type="entry name" value="Transposase_Tc1-like"/>
</dbReference>
<dbReference type="STRING" id="1095629.A0A0C9X7K4"/>
<accession>A0A0C9X7K4</accession>
<dbReference type="GO" id="GO:0006313">
    <property type="term" value="P:DNA transposition"/>
    <property type="evidence" value="ECO:0007669"/>
    <property type="project" value="InterPro"/>
</dbReference>
<evidence type="ECO:0000259" key="1">
    <source>
        <dbReference type="Pfam" id="PF01498"/>
    </source>
</evidence>
<dbReference type="Gene3D" id="3.30.420.10">
    <property type="entry name" value="Ribonuclease H-like superfamily/Ribonuclease H"/>
    <property type="match status" value="1"/>
</dbReference>
<dbReference type="InterPro" id="IPR036397">
    <property type="entry name" value="RNaseH_sf"/>
</dbReference>
<reference evidence="2 3" key="1">
    <citation type="submission" date="2014-04" db="EMBL/GenBank/DDBJ databases">
        <authorList>
            <consortium name="DOE Joint Genome Institute"/>
            <person name="Kuo A."/>
            <person name="Kohler A."/>
            <person name="Nagy L.G."/>
            <person name="Floudas D."/>
            <person name="Copeland A."/>
            <person name="Barry K.W."/>
            <person name="Cichocki N."/>
            <person name="Veneault-Fourrey C."/>
            <person name="LaButti K."/>
            <person name="Lindquist E.A."/>
            <person name="Lipzen A."/>
            <person name="Lundell T."/>
            <person name="Morin E."/>
            <person name="Murat C."/>
            <person name="Sun H."/>
            <person name="Tunlid A."/>
            <person name="Henrissat B."/>
            <person name="Grigoriev I.V."/>
            <person name="Hibbett D.S."/>
            <person name="Martin F."/>
            <person name="Nordberg H.P."/>
            <person name="Cantor M.N."/>
            <person name="Hua S.X."/>
        </authorList>
    </citation>
    <scope>NUCLEOTIDE SEQUENCE [LARGE SCALE GENOMIC DNA]</scope>
    <source>
        <strain evidence="2 3">LaAM-08-1</strain>
    </source>
</reference>
<dbReference type="Pfam" id="PF01498">
    <property type="entry name" value="HTH_Tnp_Tc3_2"/>
    <property type="match status" value="1"/>
</dbReference>
<dbReference type="HOGENOM" id="CLU_1855574_0_0_1"/>
<dbReference type="AlphaFoldDB" id="A0A0C9X7K4"/>
<evidence type="ECO:0000313" key="3">
    <source>
        <dbReference type="Proteomes" id="UP000054477"/>
    </source>
</evidence>
<name>A0A0C9X7K4_9AGAR</name>
<reference evidence="3" key="2">
    <citation type="submission" date="2015-01" db="EMBL/GenBank/DDBJ databases">
        <title>Evolutionary Origins and Diversification of the Mycorrhizal Mutualists.</title>
        <authorList>
            <consortium name="DOE Joint Genome Institute"/>
            <consortium name="Mycorrhizal Genomics Consortium"/>
            <person name="Kohler A."/>
            <person name="Kuo A."/>
            <person name="Nagy L.G."/>
            <person name="Floudas D."/>
            <person name="Copeland A."/>
            <person name="Barry K.W."/>
            <person name="Cichocki N."/>
            <person name="Veneault-Fourrey C."/>
            <person name="LaButti K."/>
            <person name="Lindquist E.A."/>
            <person name="Lipzen A."/>
            <person name="Lundell T."/>
            <person name="Morin E."/>
            <person name="Murat C."/>
            <person name="Riley R."/>
            <person name="Ohm R."/>
            <person name="Sun H."/>
            <person name="Tunlid A."/>
            <person name="Henrissat B."/>
            <person name="Grigoriev I.V."/>
            <person name="Hibbett D.S."/>
            <person name="Martin F."/>
        </authorList>
    </citation>
    <scope>NUCLEOTIDE SEQUENCE [LARGE SCALE GENOMIC DNA]</scope>
    <source>
        <strain evidence="3">LaAM-08-1</strain>
    </source>
</reference>
<evidence type="ECO:0000313" key="2">
    <source>
        <dbReference type="EMBL" id="KIJ97348.1"/>
    </source>
</evidence>
<sequence>MLTNITSFEKHEKTVGQNQLGLKVNKITIRCVLHHAGYHRRVAMKVPFLTKLHKHARMGWAHLYHCYKQQQWSKIIWSDEAYIHLSDNRGHIFITHCADEEYLEDCLVLTFKHSPVRVMVWGCIIQGRKGPLIVLEYP</sequence>
<protein>
    <recommendedName>
        <fullName evidence="1">Transposase Tc1-like domain-containing protein</fullName>
    </recommendedName>
</protein>
<organism evidence="2 3">
    <name type="scientific">Laccaria amethystina LaAM-08-1</name>
    <dbReference type="NCBI Taxonomy" id="1095629"/>
    <lineage>
        <taxon>Eukaryota</taxon>
        <taxon>Fungi</taxon>
        <taxon>Dikarya</taxon>
        <taxon>Basidiomycota</taxon>
        <taxon>Agaricomycotina</taxon>
        <taxon>Agaricomycetes</taxon>
        <taxon>Agaricomycetidae</taxon>
        <taxon>Agaricales</taxon>
        <taxon>Agaricineae</taxon>
        <taxon>Hydnangiaceae</taxon>
        <taxon>Laccaria</taxon>
    </lineage>
</organism>
<keyword evidence="3" id="KW-1185">Reference proteome</keyword>
<proteinExistence type="predicted"/>
<dbReference type="Proteomes" id="UP000054477">
    <property type="component" value="Unassembled WGS sequence"/>
</dbReference>